<sequence>MKSVSFFFFSILFCVMVWSQKDHYTVVAEQGDGIFSLLRKQGLDPVEHYVEFVELNKDDLRKGSQLQLGMSYKVPYSLDSFKKTGVRVDMVDGTETSLFEKELSKMSLKSNRLKNAVYYLLIENHVQENSGFLQQMTKKLAADLMVQGAQIYVLDMMNSITAQEDTVDIGTDKLGQCVDAVNKRYLKHNKKYQRVLLLRLKNAVDDSKMNLAFSHYQNSGDGQRFADNLQGVFKKHGINKRGEETEGSSIFEDKSTLFLAKNLLPTVTLLTLDNNSESINGEQLHIRVDNKRFAQLLGNGILKDYADLEIED</sequence>
<proteinExistence type="predicted"/>
<dbReference type="AlphaFoldDB" id="A0A964TC27"/>
<dbReference type="EMBL" id="JAAABI010000002">
    <property type="protein sequence ID" value="NAY92100.1"/>
    <property type="molecule type" value="Genomic_DNA"/>
</dbReference>
<dbReference type="Proteomes" id="UP000667650">
    <property type="component" value="Unassembled WGS sequence"/>
</dbReference>
<evidence type="ECO:0008006" key="3">
    <source>
        <dbReference type="Google" id="ProtNLM"/>
    </source>
</evidence>
<name>A0A964TC27_9FLAO</name>
<organism evidence="1 2">
    <name type="scientific">Flagellimonas ochracea</name>
    <dbReference type="NCBI Taxonomy" id="2696472"/>
    <lineage>
        <taxon>Bacteria</taxon>
        <taxon>Pseudomonadati</taxon>
        <taxon>Bacteroidota</taxon>
        <taxon>Flavobacteriia</taxon>
        <taxon>Flavobacteriales</taxon>
        <taxon>Flavobacteriaceae</taxon>
        <taxon>Flagellimonas</taxon>
    </lineage>
</organism>
<accession>A0A964TC27</accession>
<reference evidence="1" key="1">
    <citation type="submission" date="2020-01" db="EMBL/GenBank/DDBJ databases">
        <title>Muricauda ochracea sp. nov., isolated from a tidal flat of Garorim bay in Korea.</title>
        <authorList>
            <person name="Kim D."/>
            <person name="Yoo Y."/>
            <person name="Kim J.-J."/>
        </authorList>
    </citation>
    <scope>NUCLEOTIDE SEQUENCE</scope>
    <source>
        <strain evidence="1">JGD-17</strain>
    </source>
</reference>
<keyword evidence="2" id="KW-1185">Reference proteome</keyword>
<evidence type="ECO:0000313" key="2">
    <source>
        <dbReference type="Proteomes" id="UP000667650"/>
    </source>
</evidence>
<comment type="caution">
    <text evidence="1">The sequence shown here is derived from an EMBL/GenBank/DDBJ whole genome shotgun (WGS) entry which is preliminary data.</text>
</comment>
<gene>
    <name evidence="1" type="ORF">GTQ34_09220</name>
</gene>
<protein>
    <recommendedName>
        <fullName evidence="3">LysM domain-containing protein</fullName>
    </recommendedName>
</protein>
<evidence type="ECO:0000313" key="1">
    <source>
        <dbReference type="EMBL" id="NAY92100.1"/>
    </source>
</evidence>